<dbReference type="Proteomes" id="UP001158067">
    <property type="component" value="Unassembled WGS sequence"/>
</dbReference>
<dbReference type="Pfam" id="PF10825">
    <property type="entry name" value="DUF2752"/>
    <property type="match status" value="1"/>
</dbReference>
<keyword evidence="1" id="KW-1133">Transmembrane helix</keyword>
<sequence>MIGPSNLRPSTIRFLSIGVAFSLAIPLIVARSLAPSPDGLGTHQQLGLPPCSMRVLFGMRCPACGMTTSWSHLTRGDLLASIQANAGGAALGILALVVVVVATKAAWTGAWPKLGISRAIGIGIIASGAVTVADWAARLLG</sequence>
<evidence type="ECO:0000313" key="3">
    <source>
        <dbReference type="Proteomes" id="UP001158067"/>
    </source>
</evidence>
<feature type="transmembrane region" description="Helical" evidence="1">
    <location>
        <begin position="86"/>
        <end position="107"/>
    </location>
</feature>
<keyword evidence="1" id="KW-0472">Membrane</keyword>
<accession>A0ABY1QAV3</accession>
<feature type="transmembrane region" description="Helical" evidence="1">
    <location>
        <begin position="119"/>
        <end position="137"/>
    </location>
</feature>
<dbReference type="EMBL" id="FXUG01000009">
    <property type="protein sequence ID" value="SMP65998.1"/>
    <property type="molecule type" value="Genomic_DNA"/>
</dbReference>
<keyword evidence="1" id="KW-0812">Transmembrane</keyword>
<organism evidence="2 3">
    <name type="scientific">Neorhodopirellula lusitana</name>
    <dbReference type="NCBI Taxonomy" id="445327"/>
    <lineage>
        <taxon>Bacteria</taxon>
        <taxon>Pseudomonadati</taxon>
        <taxon>Planctomycetota</taxon>
        <taxon>Planctomycetia</taxon>
        <taxon>Pirellulales</taxon>
        <taxon>Pirellulaceae</taxon>
        <taxon>Neorhodopirellula</taxon>
    </lineage>
</organism>
<dbReference type="RefSeq" id="WP_283433741.1">
    <property type="nucleotide sequence ID" value="NZ_FXUG01000009.1"/>
</dbReference>
<reference evidence="2 3" key="1">
    <citation type="submission" date="2017-05" db="EMBL/GenBank/DDBJ databases">
        <authorList>
            <person name="Varghese N."/>
            <person name="Submissions S."/>
        </authorList>
    </citation>
    <scope>NUCLEOTIDE SEQUENCE [LARGE SCALE GENOMIC DNA]</scope>
    <source>
        <strain evidence="2 3">DSM 25457</strain>
    </source>
</reference>
<evidence type="ECO:0000256" key="1">
    <source>
        <dbReference type="SAM" id="Phobius"/>
    </source>
</evidence>
<evidence type="ECO:0000313" key="2">
    <source>
        <dbReference type="EMBL" id="SMP65998.1"/>
    </source>
</evidence>
<dbReference type="InterPro" id="IPR021215">
    <property type="entry name" value="DUF2752"/>
</dbReference>
<name>A0ABY1QAV3_9BACT</name>
<comment type="caution">
    <text evidence="2">The sequence shown here is derived from an EMBL/GenBank/DDBJ whole genome shotgun (WGS) entry which is preliminary data.</text>
</comment>
<protein>
    <recommendedName>
        <fullName evidence="4">DUF2752 domain-containing protein</fullName>
    </recommendedName>
</protein>
<gene>
    <name evidence="2" type="ORF">SAMN06265222_109166</name>
</gene>
<evidence type="ECO:0008006" key="4">
    <source>
        <dbReference type="Google" id="ProtNLM"/>
    </source>
</evidence>
<keyword evidence="3" id="KW-1185">Reference proteome</keyword>
<proteinExistence type="predicted"/>
<feature type="transmembrane region" description="Helical" evidence="1">
    <location>
        <begin position="12"/>
        <end position="34"/>
    </location>
</feature>